<reference evidence="5" key="1">
    <citation type="submission" date="2021-05" db="EMBL/GenBank/DDBJ databases">
        <title>Comparative genomics of three Colletotrichum scovillei strains and genetic complementation revealed genes involved fungal growth and virulence on chili pepper.</title>
        <authorList>
            <person name="Hsieh D.-K."/>
            <person name="Chuang S.-C."/>
            <person name="Chen C.-Y."/>
            <person name="Chao Y.-T."/>
            <person name="Lu M.-Y.J."/>
            <person name="Lee M.-H."/>
            <person name="Shih M.-C."/>
        </authorList>
    </citation>
    <scope>NUCLEOTIDE SEQUENCE</scope>
    <source>
        <strain evidence="5">Coll-153</strain>
    </source>
</reference>
<gene>
    <name evidence="5" type="ORF">JMJ77_003140</name>
</gene>
<evidence type="ECO:0000256" key="1">
    <source>
        <dbReference type="SAM" id="MobiDB-lite"/>
    </source>
</evidence>
<keyword evidence="3" id="KW-0732">Signal</keyword>
<dbReference type="AlphaFoldDB" id="A0A9P7U7Q3"/>
<feature type="domain" description="Ecp2 effector protein-like" evidence="4">
    <location>
        <begin position="90"/>
        <end position="194"/>
    </location>
</feature>
<dbReference type="Pfam" id="PF14856">
    <property type="entry name" value="Hce2"/>
    <property type="match status" value="1"/>
</dbReference>
<feature type="transmembrane region" description="Helical" evidence="2">
    <location>
        <begin position="236"/>
        <end position="258"/>
    </location>
</feature>
<evidence type="ECO:0000313" key="5">
    <source>
        <dbReference type="EMBL" id="KAG7043435.1"/>
    </source>
</evidence>
<sequence length="259" mass="27908">MTRLTSLPVILLALANITPALTFYIPPFLKHQNSTNVTYHIPPPPPPSSSPSSPSDSISNISNLQTTDPSTPPTGPVYFRGNRRYEDEICGASSFVGITRATSPLTTDCLLLADKAAKEGYVWYVRGFTDNTTILGIRTHGTCNFGIRPPYADALPSIKTGWYVGGVDVAEVVRTAVRDYNVSGQTGASGMMHCWANRENHVDVQWAIYGSGEQGEAGYFWAPPVPVKSGAAGRGGVVGTGVIPGVVVFWLLLFWYIVN</sequence>
<feature type="region of interest" description="Disordered" evidence="1">
    <location>
        <begin position="36"/>
        <end position="78"/>
    </location>
</feature>
<accession>A0A9P7U7Q3</accession>
<keyword evidence="2" id="KW-1133">Transmembrane helix</keyword>
<feature type="chain" id="PRO_5040308514" evidence="3">
    <location>
        <begin position="23"/>
        <end position="259"/>
    </location>
</feature>
<evidence type="ECO:0000256" key="3">
    <source>
        <dbReference type="SAM" id="SignalP"/>
    </source>
</evidence>
<feature type="signal peptide" evidence="3">
    <location>
        <begin position="1"/>
        <end position="22"/>
    </location>
</feature>
<dbReference type="EMBL" id="JAESDN010000012">
    <property type="protein sequence ID" value="KAG7043435.1"/>
    <property type="molecule type" value="Genomic_DNA"/>
</dbReference>
<feature type="compositionally biased region" description="Low complexity" evidence="1">
    <location>
        <begin position="50"/>
        <end position="62"/>
    </location>
</feature>
<organism evidence="5 6">
    <name type="scientific">Colletotrichum scovillei</name>
    <dbReference type="NCBI Taxonomy" id="1209932"/>
    <lineage>
        <taxon>Eukaryota</taxon>
        <taxon>Fungi</taxon>
        <taxon>Dikarya</taxon>
        <taxon>Ascomycota</taxon>
        <taxon>Pezizomycotina</taxon>
        <taxon>Sordariomycetes</taxon>
        <taxon>Hypocreomycetidae</taxon>
        <taxon>Glomerellales</taxon>
        <taxon>Glomerellaceae</taxon>
        <taxon>Colletotrichum</taxon>
        <taxon>Colletotrichum acutatum species complex</taxon>
    </lineage>
</organism>
<keyword evidence="2" id="KW-0812">Transmembrane</keyword>
<protein>
    <submittedName>
        <fullName evidence="5">LipA and NB-ARC domain-containing protein</fullName>
    </submittedName>
</protein>
<dbReference type="InterPro" id="IPR029226">
    <property type="entry name" value="Ecp2-like"/>
</dbReference>
<keyword evidence="6" id="KW-1185">Reference proteome</keyword>
<evidence type="ECO:0000313" key="6">
    <source>
        <dbReference type="Proteomes" id="UP000699042"/>
    </source>
</evidence>
<proteinExistence type="predicted"/>
<comment type="caution">
    <text evidence="5">The sequence shown here is derived from an EMBL/GenBank/DDBJ whole genome shotgun (WGS) entry which is preliminary data.</text>
</comment>
<evidence type="ECO:0000259" key="4">
    <source>
        <dbReference type="Pfam" id="PF14856"/>
    </source>
</evidence>
<evidence type="ECO:0000256" key="2">
    <source>
        <dbReference type="SAM" id="Phobius"/>
    </source>
</evidence>
<name>A0A9P7U7Q3_9PEZI</name>
<keyword evidence="2" id="KW-0472">Membrane</keyword>
<dbReference type="Proteomes" id="UP000699042">
    <property type="component" value="Unassembled WGS sequence"/>
</dbReference>